<dbReference type="PROSITE" id="PS51704">
    <property type="entry name" value="GP_PDE"/>
    <property type="match status" value="1"/>
</dbReference>
<sequence length="601" mass="66386">MIQTRRLAQSILASIRYHWRPLLAFHVYFALLTLSTLAPFSAWLLSGLVRLSGATMLGNEDMVRFLITPAGLLWVLVSGTLAAVFFFLQHAGMMLIASPRANGHYHSAASALWLLARRLPKLLPLASLQVAVHSLLALPWLVLLVLAFQWQLGGYDIYYVIKGRPTELWWFFAMAIPLLLIMLALNSGLYFRWILALPVMLLEGRSPWASLQRSNTLTQGSRWQVAVRVLSVAGLVALMPLLLSVSFDALGRGVLLAVPERYALLIPILLTLIVSYVVLGALLVIFGVSINSMLILKLYKLSCGKTFVVSDATEPRRVGMLTWGVEAVLVALALGQLAYAVQAFKPQDTALNIAHRGSSWLAPENSLAAIERAIADGADYIELDVRATADGVLVLLHDRDLLRVAGDRRAIWEVPYAELAAMDAGSWFAPEFRGEPVPTLAAAIELIGDRAQLYLEIKPAPQMPNLTRDVVAELQALDYVDRTILAALSPSILHEAKRLEPGLRTSLLVHSAIGVQAGQPFDILALRDATVTPSRLREMRRDGQALHVWTLNDARSMSRFLDMGVDGIITDRPEVLAEVLAERATLSDAERLVLRLRHWVW</sequence>
<reference evidence="3" key="1">
    <citation type="submission" date="2022-07" db="EMBL/GenBank/DDBJ databases">
        <title>Complete genome sequence of Salinispirillum sp. LH10-3-1 capable of multiple carbohydrate inversion isolated from a soda lake.</title>
        <authorList>
            <person name="Liu J."/>
            <person name="Zhai Y."/>
            <person name="Zhang H."/>
            <person name="Yang H."/>
            <person name="Qu J."/>
            <person name="Li J."/>
        </authorList>
    </citation>
    <scope>NUCLEOTIDE SEQUENCE</scope>
    <source>
        <strain evidence="3">LH 10-3-1</strain>
    </source>
</reference>
<feature type="transmembrane region" description="Helical" evidence="1">
    <location>
        <begin position="65"/>
        <end position="88"/>
    </location>
</feature>
<feature type="transmembrane region" description="Helical" evidence="1">
    <location>
        <begin position="317"/>
        <end position="339"/>
    </location>
</feature>
<keyword evidence="1" id="KW-0812">Transmembrane</keyword>
<dbReference type="InterPro" id="IPR018476">
    <property type="entry name" value="GlyceroP-diester-Pdiesterase_M"/>
</dbReference>
<dbReference type="Pfam" id="PF03009">
    <property type="entry name" value="GDPD"/>
    <property type="match status" value="1"/>
</dbReference>
<dbReference type="PANTHER" id="PTHR46211:SF1">
    <property type="entry name" value="GLYCEROPHOSPHODIESTER PHOSPHODIESTERASE, CYTOPLASMIC"/>
    <property type="match status" value="1"/>
</dbReference>
<dbReference type="InterPro" id="IPR030395">
    <property type="entry name" value="GP_PDE_dom"/>
</dbReference>
<proteinExistence type="predicted"/>
<gene>
    <name evidence="3" type="ORF">NFC81_10970</name>
</gene>
<evidence type="ECO:0000256" key="1">
    <source>
        <dbReference type="SAM" id="Phobius"/>
    </source>
</evidence>
<feature type="transmembrane region" description="Helical" evidence="1">
    <location>
        <begin position="225"/>
        <end position="243"/>
    </location>
</feature>
<accession>A0AB38YDT0</accession>
<dbReference type="Pfam" id="PF10110">
    <property type="entry name" value="GPDPase_memb"/>
    <property type="match status" value="1"/>
</dbReference>
<keyword evidence="1" id="KW-0472">Membrane</keyword>
<evidence type="ECO:0000313" key="3">
    <source>
        <dbReference type="EMBL" id="WLD57241.1"/>
    </source>
</evidence>
<dbReference type="PANTHER" id="PTHR46211">
    <property type="entry name" value="GLYCEROPHOSPHORYL DIESTER PHOSPHODIESTERASE"/>
    <property type="match status" value="1"/>
</dbReference>
<dbReference type="RefSeq" id="WP_304994528.1">
    <property type="nucleotide sequence ID" value="NZ_CP101717.1"/>
</dbReference>
<evidence type="ECO:0000259" key="2">
    <source>
        <dbReference type="PROSITE" id="PS51704"/>
    </source>
</evidence>
<dbReference type="AlphaFoldDB" id="A0AB38YDT0"/>
<dbReference type="InterPro" id="IPR017946">
    <property type="entry name" value="PLC-like_Pdiesterase_TIM-brl"/>
</dbReference>
<feature type="transmembrane region" description="Helical" evidence="1">
    <location>
        <begin position="168"/>
        <end position="191"/>
    </location>
</feature>
<dbReference type="GO" id="GO:0008081">
    <property type="term" value="F:phosphoric diester hydrolase activity"/>
    <property type="evidence" value="ECO:0007669"/>
    <property type="project" value="InterPro"/>
</dbReference>
<feature type="transmembrane region" description="Helical" evidence="1">
    <location>
        <begin position="122"/>
        <end position="148"/>
    </location>
</feature>
<dbReference type="GO" id="GO:0006629">
    <property type="term" value="P:lipid metabolic process"/>
    <property type="evidence" value="ECO:0007669"/>
    <property type="project" value="InterPro"/>
</dbReference>
<keyword evidence="1" id="KW-1133">Transmembrane helix</keyword>
<protein>
    <submittedName>
        <fullName evidence="3">Glycerophosphoryl diester phosphodiesterase membrane domain-containing protein</fullName>
    </submittedName>
</protein>
<feature type="transmembrane region" description="Helical" evidence="1">
    <location>
        <begin position="21"/>
        <end position="45"/>
    </location>
</feature>
<feature type="domain" description="GP-PDE" evidence="2">
    <location>
        <begin position="350"/>
        <end position="580"/>
    </location>
</feature>
<name>A0AB38YDT0_9GAMM</name>
<dbReference type="SUPFAM" id="SSF51695">
    <property type="entry name" value="PLC-like phosphodiesterases"/>
    <property type="match status" value="1"/>
</dbReference>
<feature type="transmembrane region" description="Helical" evidence="1">
    <location>
        <begin position="263"/>
        <end position="296"/>
    </location>
</feature>
<dbReference type="EMBL" id="CP101717">
    <property type="protein sequence ID" value="WLD57241.1"/>
    <property type="molecule type" value="Genomic_DNA"/>
</dbReference>
<dbReference type="Gene3D" id="3.20.20.190">
    <property type="entry name" value="Phosphatidylinositol (PI) phosphodiesterase"/>
    <property type="match status" value="1"/>
</dbReference>
<organism evidence="3">
    <name type="scientific">Salinispirillum sp. LH 10-3-1</name>
    <dbReference type="NCBI Taxonomy" id="2952525"/>
    <lineage>
        <taxon>Bacteria</taxon>
        <taxon>Pseudomonadati</taxon>
        <taxon>Pseudomonadota</taxon>
        <taxon>Gammaproteobacteria</taxon>
        <taxon>Oceanospirillales</taxon>
        <taxon>Saccharospirillaceae</taxon>
        <taxon>Salinispirillum</taxon>
    </lineage>
</organism>